<reference evidence="1" key="1">
    <citation type="journal article" date="2021" name="Proc. Natl. Acad. Sci. U.S.A.">
        <title>A Catalog of Tens of Thousands of Viruses from Human Metagenomes Reveals Hidden Associations with Chronic Diseases.</title>
        <authorList>
            <person name="Tisza M.J."/>
            <person name="Buck C.B."/>
        </authorList>
    </citation>
    <scope>NUCLEOTIDE SEQUENCE</scope>
    <source>
        <strain evidence="1">Ctj7g1</strain>
    </source>
</reference>
<accession>A0A8S5R2H9</accession>
<protein>
    <recommendedName>
        <fullName evidence="2">Tail protein</fullName>
    </recommendedName>
</protein>
<evidence type="ECO:0008006" key="2">
    <source>
        <dbReference type="Google" id="ProtNLM"/>
    </source>
</evidence>
<name>A0A8S5R2H9_9CAUD</name>
<evidence type="ECO:0000313" key="1">
    <source>
        <dbReference type="EMBL" id="DAE25291.1"/>
    </source>
</evidence>
<sequence length="312" mass="34957">MIEQITLQQRAEFLNVNCFSPTVIFSQGAPSNIAKSDSAVIISATGLATLDFAFSKTQRPAGGAFLGGGRTADREIVLTIRPNDIYEAKTILNQMMGCQHRTKTNIHVLYSGEWYNGSGYISKIEGALFDKDLDIKITYTMGDPLFYGGTELFDVSLDPSTETAKYNGKLLKPRNPGKVTYKSPCKITVKFPWGKKSLKDLRKIEIGLLRDGLLPYISIKLNENYISSWTDKVDDNTTPVYTLDGFNRIATWTPNSLNYSRQGNMIQKAERSLVFPYVCFGKDTLYVRCYFDTNVNAYFGVEASYTITRSGF</sequence>
<organism evidence="1">
    <name type="scientific">Siphoviridae sp. ctj7g1</name>
    <dbReference type="NCBI Taxonomy" id="2826438"/>
    <lineage>
        <taxon>Viruses</taxon>
        <taxon>Duplodnaviria</taxon>
        <taxon>Heunggongvirae</taxon>
        <taxon>Uroviricota</taxon>
        <taxon>Caudoviricetes</taxon>
    </lineage>
</organism>
<proteinExistence type="predicted"/>
<dbReference type="EMBL" id="BK015796">
    <property type="protein sequence ID" value="DAE25291.1"/>
    <property type="molecule type" value="Genomic_DNA"/>
</dbReference>